<reference evidence="3 4" key="2">
    <citation type="submission" date="2020-03" db="EMBL/GenBank/DDBJ databases">
        <authorList>
            <person name="Ichikawa N."/>
            <person name="Kimura A."/>
            <person name="Kitahashi Y."/>
            <person name="Uohara A."/>
        </authorList>
    </citation>
    <scope>NUCLEOTIDE SEQUENCE [LARGE SCALE GENOMIC DNA]</scope>
    <source>
        <strain evidence="3 4">NBRC 108639</strain>
    </source>
</reference>
<dbReference type="EMBL" id="BLPF01000001">
    <property type="protein sequence ID" value="GFJ77081.1"/>
    <property type="molecule type" value="Genomic_DNA"/>
</dbReference>
<sequence length="64" mass="7135">MERWLPGVVAGNGNDGRRVTVRQLLQHTSGIYNYTSDLPGLASPEGTWSTASRTSTRRSSWRSR</sequence>
<evidence type="ECO:0000313" key="3">
    <source>
        <dbReference type="EMBL" id="GFJ77081.1"/>
    </source>
</evidence>
<organism evidence="3 4">
    <name type="scientific">Phytohabitans houttuyneae</name>
    <dbReference type="NCBI Taxonomy" id="1076126"/>
    <lineage>
        <taxon>Bacteria</taxon>
        <taxon>Bacillati</taxon>
        <taxon>Actinomycetota</taxon>
        <taxon>Actinomycetes</taxon>
        <taxon>Micromonosporales</taxon>
        <taxon>Micromonosporaceae</taxon>
    </lineage>
</organism>
<dbReference type="AlphaFoldDB" id="A0A6V8K3W6"/>
<dbReference type="InterPro" id="IPR001466">
    <property type="entry name" value="Beta-lactam-related"/>
</dbReference>
<reference evidence="3 4" key="1">
    <citation type="submission" date="2020-03" db="EMBL/GenBank/DDBJ databases">
        <title>Whole genome shotgun sequence of Phytohabitans houttuyneae NBRC 108639.</title>
        <authorList>
            <person name="Komaki H."/>
            <person name="Tamura T."/>
        </authorList>
    </citation>
    <scope>NUCLEOTIDE SEQUENCE [LARGE SCALE GENOMIC DNA]</scope>
    <source>
        <strain evidence="3 4">NBRC 108639</strain>
    </source>
</reference>
<dbReference type="Proteomes" id="UP000482800">
    <property type="component" value="Unassembled WGS sequence"/>
</dbReference>
<accession>A0A6V8K3W6</accession>
<keyword evidence="4" id="KW-1185">Reference proteome</keyword>
<dbReference type="Gene3D" id="3.40.710.10">
    <property type="entry name" value="DD-peptidase/beta-lactamase superfamily"/>
    <property type="match status" value="1"/>
</dbReference>
<feature type="compositionally biased region" description="Basic residues" evidence="1">
    <location>
        <begin position="55"/>
        <end position="64"/>
    </location>
</feature>
<protein>
    <recommendedName>
        <fullName evidence="2">Beta-lactamase-related domain-containing protein</fullName>
    </recommendedName>
</protein>
<proteinExistence type="predicted"/>
<feature type="region of interest" description="Disordered" evidence="1">
    <location>
        <begin position="40"/>
        <end position="64"/>
    </location>
</feature>
<feature type="domain" description="Beta-lactamase-related" evidence="2">
    <location>
        <begin position="2"/>
        <end position="37"/>
    </location>
</feature>
<dbReference type="InterPro" id="IPR012338">
    <property type="entry name" value="Beta-lactam/transpept-like"/>
</dbReference>
<name>A0A6V8K3W6_9ACTN</name>
<evidence type="ECO:0000256" key="1">
    <source>
        <dbReference type="SAM" id="MobiDB-lite"/>
    </source>
</evidence>
<dbReference type="Pfam" id="PF00144">
    <property type="entry name" value="Beta-lactamase"/>
    <property type="match status" value="1"/>
</dbReference>
<evidence type="ECO:0000259" key="2">
    <source>
        <dbReference type="Pfam" id="PF00144"/>
    </source>
</evidence>
<gene>
    <name evidence="3" type="ORF">Phou_012610</name>
</gene>
<comment type="caution">
    <text evidence="3">The sequence shown here is derived from an EMBL/GenBank/DDBJ whole genome shotgun (WGS) entry which is preliminary data.</text>
</comment>
<evidence type="ECO:0000313" key="4">
    <source>
        <dbReference type="Proteomes" id="UP000482800"/>
    </source>
</evidence>
<dbReference type="SUPFAM" id="SSF56601">
    <property type="entry name" value="beta-lactamase/transpeptidase-like"/>
    <property type="match status" value="1"/>
</dbReference>